<name>A0A6M3X523_9ZZZZ</name>
<dbReference type="EMBL" id="MT143925">
    <property type="protein sequence ID" value="QJH92844.1"/>
    <property type="molecule type" value="Genomic_DNA"/>
</dbReference>
<dbReference type="AlphaFoldDB" id="A0A6M3X523"/>
<organism evidence="1">
    <name type="scientific">viral metagenome</name>
    <dbReference type="NCBI Taxonomy" id="1070528"/>
    <lineage>
        <taxon>unclassified sequences</taxon>
        <taxon>metagenomes</taxon>
        <taxon>organismal metagenomes</taxon>
    </lineage>
</organism>
<protein>
    <submittedName>
        <fullName evidence="1">Uncharacterized protein</fullName>
    </submittedName>
</protein>
<reference evidence="1" key="1">
    <citation type="submission" date="2020-03" db="EMBL/GenBank/DDBJ databases">
        <title>The deep terrestrial virosphere.</title>
        <authorList>
            <person name="Holmfeldt K."/>
            <person name="Nilsson E."/>
            <person name="Simone D."/>
            <person name="Lopez-Fernandez M."/>
            <person name="Wu X."/>
            <person name="de Brujin I."/>
            <person name="Lundin D."/>
            <person name="Andersson A."/>
            <person name="Bertilsson S."/>
            <person name="Dopson M."/>
        </authorList>
    </citation>
    <scope>NUCLEOTIDE SEQUENCE</scope>
    <source>
        <strain evidence="1">MM171A02306</strain>
        <strain evidence="2">MM171B02484</strain>
    </source>
</reference>
<gene>
    <name evidence="1" type="ORF">MM171A02306_0011</name>
    <name evidence="2" type="ORF">MM171B02484_0008</name>
</gene>
<evidence type="ECO:0000313" key="1">
    <source>
        <dbReference type="EMBL" id="QJH92844.1"/>
    </source>
</evidence>
<dbReference type="EMBL" id="MT143937">
    <property type="protein sequence ID" value="QJH92992.1"/>
    <property type="molecule type" value="Genomic_DNA"/>
</dbReference>
<evidence type="ECO:0000313" key="2">
    <source>
        <dbReference type="EMBL" id="QJH92992.1"/>
    </source>
</evidence>
<accession>A0A6M3X523</accession>
<proteinExistence type="predicted"/>
<sequence>MTLSEEQPIFLGHCIFCGARMYRINGKVDAIKPAPGCICKAKQSESDLYKRVMAFQHTARRKASAEDSLNLTNVLYIAGTSFYISQLIKDLSVHPIFYAAAMAVGFLEEDFDLEEFVGLVEKILSSKEVI</sequence>